<dbReference type="EMBL" id="JACHCB010000003">
    <property type="protein sequence ID" value="MBB6108977.1"/>
    <property type="molecule type" value="Genomic_DNA"/>
</dbReference>
<dbReference type="InterPro" id="IPR015943">
    <property type="entry name" value="WD40/YVTN_repeat-like_dom_sf"/>
</dbReference>
<evidence type="ECO:0000313" key="1">
    <source>
        <dbReference type="EMBL" id="MBB6108977.1"/>
    </source>
</evidence>
<dbReference type="Proteomes" id="UP000541583">
    <property type="component" value="Unassembled WGS sequence"/>
</dbReference>
<gene>
    <name evidence="1" type="ORF">HDF23_001720</name>
</gene>
<dbReference type="RefSeq" id="WP_076372286.1">
    <property type="nucleotide sequence ID" value="NZ_FTMG01000003.1"/>
</dbReference>
<evidence type="ECO:0000313" key="2">
    <source>
        <dbReference type="Proteomes" id="UP000541583"/>
    </source>
</evidence>
<organism evidence="1 2">
    <name type="scientific">Mucilaginibacter lappiensis</name>
    <dbReference type="NCBI Taxonomy" id="354630"/>
    <lineage>
        <taxon>Bacteria</taxon>
        <taxon>Pseudomonadati</taxon>
        <taxon>Bacteroidota</taxon>
        <taxon>Sphingobacteriia</taxon>
        <taxon>Sphingobacteriales</taxon>
        <taxon>Sphingobacteriaceae</taxon>
        <taxon>Mucilaginibacter</taxon>
    </lineage>
</organism>
<comment type="caution">
    <text evidence="1">The sequence shown here is derived from an EMBL/GenBank/DDBJ whole genome shotgun (WGS) entry which is preliminary data.</text>
</comment>
<keyword evidence="2" id="KW-1185">Reference proteome</keyword>
<dbReference type="SUPFAM" id="SSF63825">
    <property type="entry name" value="YWTD domain"/>
    <property type="match status" value="1"/>
</dbReference>
<accession>A0ABR6PGT5</accession>
<reference evidence="1 2" key="1">
    <citation type="submission" date="2020-08" db="EMBL/GenBank/DDBJ databases">
        <title>Genomic Encyclopedia of Type Strains, Phase IV (KMG-V): Genome sequencing to study the core and pangenomes of soil and plant-associated prokaryotes.</title>
        <authorList>
            <person name="Whitman W."/>
        </authorList>
    </citation>
    <scope>NUCLEOTIDE SEQUENCE [LARGE SCALE GENOMIC DNA]</scope>
    <source>
        <strain evidence="1 2">ANJLi2</strain>
    </source>
</reference>
<evidence type="ECO:0008006" key="3">
    <source>
        <dbReference type="Google" id="ProtNLM"/>
    </source>
</evidence>
<name>A0ABR6PGT5_9SPHI</name>
<sequence length="284" mass="31190">MGTMYKTGGQLLGINGSIFKFNTSNASIVKPLNPQPISGSRDMCIDALNNRLFVCVGAEVWVYDITTLTRTNVIDGFQSAYFIKVDPNPVNNRIVVYNFGDDSVFKFIDRTTLTLNNNDSVFISGYLGGGFEFDQALERNQVLATTNQNTIAIFDATNFSLKQQIIDPLFTTLGKVRRNANRPDEIFIFTNGYPDVIVVDMATLTYSFKTISAGAFDATADPNLPNNRIYTANFGASSIYTATDFGYIQNLNLPPATLVVADPVISNHRLFFGGVSLLYAVTLG</sequence>
<dbReference type="Gene3D" id="2.130.10.10">
    <property type="entry name" value="YVTN repeat-like/Quinoprotein amine dehydrogenase"/>
    <property type="match status" value="1"/>
</dbReference>
<protein>
    <recommendedName>
        <fullName evidence="3">LVIVD repeat-containing protein</fullName>
    </recommendedName>
</protein>
<proteinExistence type="predicted"/>